<evidence type="ECO:0000313" key="1">
    <source>
        <dbReference type="EMBL" id="BBH17715.1"/>
    </source>
</evidence>
<dbReference type="EMBL" id="AP019307">
    <property type="protein sequence ID" value="BBH17715.1"/>
    <property type="molecule type" value="Genomic_DNA"/>
</dbReference>
<reference evidence="1 2" key="1">
    <citation type="submission" date="2018-11" db="EMBL/GenBank/DDBJ databases">
        <title>Complete genome sequence of Nocardioides baekrokdamisoli strain KCTC 39748.</title>
        <authorList>
            <person name="Kang S.W."/>
            <person name="Lee K.C."/>
            <person name="Kim K.K."/>
            <person name="Kim J.S."/>
            <person name="Kim D.S."/>
            <person name="Ko S.H."/>
            <person name="Yang S.H."/>
            <person name="Shin Y.K."/>
            <person name="Lee J.S."/>
        </authorList>
    </citation>
    <scope>NUCLEOTIDE SEQUENCE [LARGE SCALE GENOMIC DNA]</scope>
    <source>
        <strain evidence="1 2">KCTC 39748</strain>
    </source>
</reference>
<proteinExistence type="predicted"/>
<dbReference type="Proteomes" id="UP000271573">
    <property type="component" value="Chromosome"/>
</dbReference>
<gene>
    <name evidence="1" type="ORF">Back2_20020</name>
</gene>
<accession>A0A3G9INU7</accession>
<sequence length="126" mass="13109">MACDPIRLRRVVWAVVAHAAVSSTLSETPTARALGCLVTGETVSADLAAAVERVVIGLDGRAFDVHDREGDSPSYLAAFSRARAAAAVGFAISADLEHDAAEAVYEAWAATGDIETVRAVFALVLP</sequence>
<organism evidence="1 2">
    <name type="scientific">Nocardioides baekrokdamisoli</name>
    <dbReference type="NCBI Taxonomy" id="1804624"/>
    <lineage>
        <taxon>Bacteria</taxon>
        <taxon>Bacillati</taxon>
        <taxon>Actinomycetota</taxon>
        <taxon>Actinomycetes</taxon>
        <taxon>Propionibacteriales</taxon>
        <taxon>Nocardioidaceae</taxon>
        <taxon>Nocardioides</taxon>
    </lineage>
</organism>
<dbReference type="AlphaFoldDB" id="A0A3G9INU7"/>
<dbReference type="KEGG" id="nbe:Back2_20020"/>
<evidence type="ECO:0000313" key="2">
    <source>
        <dbReference type="Proteomes" id="UP000271573"/>
    </source>
</evidence>
<protein>
    <submittedName>
        <fullName evidence="1">Uncharacterized protein</fullName>
    </submittedName>
</protein>
<keyword evidence="2" id="KW-1185">Reference proteome</keyword>
<name>A0A3G9INU7_9ACTN</name>